<dbReference type="InterPro" id="IPR008979">
    <property type="entry name" value="Galactose-bd-like_sf"/>
</dbReference>
<accession>A0A060BQF9</accession>
<sequence length="138" mass="15378">FIVTDENNGNRQTFIDSRESTGEAPSLHVMYNYDPSELGTLINAASFDDESHPESSRLIRVHRDKLYYVQNDTWVKFSGFDFGAGATTATLDASTPYGATYEVEFRLGSPDGELIGTTLWTRNPAVATTTIATPRFWQ</sequence>
<feature type="non-terminal residue" evidence="1">
    <location>
        <position position="138"/>
    </location>
</feature>
<dbReference type="Gene3D" id="2.60.120.260">
    <property type="entry name" value="Galactose-binding domain-like"/>
    <property type="match status" value="1"/>
</dbReference>
<dbReference type="EMBL" id="KF119337">
    <property type="protein sequence ID" value="AIA86603.1"/>
    <property type="molecule type" value="Genomic_DNA"/>
</dbReference>
<dbReference type="SUPFAM" id="SSF49785">
    <property type="entry name" value="Galactose-binding domain-like"/>
    <property type="match status" value="1"/>
</dbReference>
<reference evidence="1" key="1">
    <citation type="journal article" date="2013" name="Environ. Microbiol.">
        <title>Seasonally variable intestinal metagenomes of the red palm weevil (Rhynchophorus ferrugineus).</title>
        <authorList>
            <person name="Jia S."/>
            <person name="Zhang X."/>
            <person name="Zhang G."/>
            <person name="Yin A."/>
            <person name="Zhang S."/>
            <person name="Li F."/>
            <person name="Wang L."/>
            <person name="Zhao D."/>
            <person name="Yun Q."/>
            <person name="Tala"/>
            <person name="Wang J."/>
            <person name="Sun G."/>
            <person name="Baabdullah M."/>
            <person name="Yu X."/>
            <person name="Hu S."/>
            <person name="Al-Mssallem I.S."/>
            <person name="Yu J."/>
        </authorList>
    </citation>
    <scope>NUCLEOTIDE SEQUENCE</scope>
</reference>
<feature type="non-terminal residue" evidence="1">
    <location>
        <position position="1"/>
    </location>
</feature>
<organism evidence="1">
    <name type="scientific">uncultured Coraliomargarita sp</name>
    <dbReference type="NCBI Taxonomy" id="1262866"/>
    <lineage>
        <taxon>Bacteria</taxon>
        <taxon>Pseudomonadati</taxon>
        <taxon>Verrucomicrobiota</taxon>
        <taxon>Opitutia</taxon>
        <taxon>Puniceicoccales</taxon>
        <taxon>Coraliomargaritaceae</taxon>
        <taxon>Coraliomargarita</taxon>
        <taxon>environmental samples</taxon>
    </lineage>
</organism>
<protein>
    <submittedName>
        <fullName evidence="1">CAZy families CBM6|GH86 protein</fullName>
    </submittedName>
</protein>
<dbReference type="AlphaFoldDB" id="A0A060BQF9"/>
<proteinExistence type="predicted"/>
<name>A0A060BQF9_9BACT</name>
<evidence type="ECO:0000313" key="1">
    <source>
        <dbReference type="EMBL" id="AIA86603.1"/>
    </source>
</evidence>
<dbReference type="CDD" id="cd04084">
    <property type="entry name" value="CBM6_xylanase-like"/>
    <property type="match status" value="1"/>
</dbReference>